<evidence type="ECO:0000313" key="4">
    <source>
        <dbReference type="Proteomes" id="UP000681341"/>
    </source>
</evidence>
<keyword evidence="2" id="KW-0472">Membrane</keyword>
<feature type="transmembrane region" description="Helical" evidence="2">
    <location>
        <begin position="29"/>
        <end position="50"/>
    </location>
</feature>
<evidence type="ECO:0000256" key="2">
    <source>
        <dbReference type="SAM" id="Phobius"/>
    </source>
</evidence>
<proteinExistence type="predicted"/>
<reference evidence="3 4" key="1">
    <citation type="submission" date="2021-03" db="EMBL/GenBank/DDBJ databases">
        <title>Glycomyces sp. nov., a novel actinomycete isolated from soil.</title>
        <authorList>
            <person name="Yang X."/>
            <person name="Xu X."/>
        </authorList>
    </citation>
    <scope>NUCLEOTIDE SEQUENCE [LARGE SCALE GENOMIC DNA]</scope>
    <source>
        <strain evidence="3 4">NEAU-S30</strain>
    </source>
</reference>
<protein>
    <recommendedName>
        <fullName evidence="5">DUF2975 domain-containing protein</fullName>
    </recommendedName>
</protein>
<keyword evidence="2" id="KW-1133">Transmembrane helix</keyword>
<feature type="transmembrane region" description="Helical" evidence="2">
    <location>
        <begin position="104"/>
        <end position="128"/>
    </location>
</feature>
<dbReference type="EMBL" id="JAGFNP010000016">
    <property type="protein sequence ID" value="MBO3735627.1"/>
    <property type="molecule type" value="Genomic_DNA"/>
</dbReference>
<keyword evidence="2" id="KW-0812">Transmembrane</keyword>
<organism evidence="3 4">
    <name type="scientific">Glycomyces niveus</name>
    <dbReference type="NCBI Taxonomy" id="2820287"/>
    <lineage>
        <taxon>Bacteria</taxon>
        <taxon>Bacillati</taxon>
        <taxon>Actinomycetota</taxon>
        <taxon>Actinomycetes</taxon>
        <taxon>Glycomycetales</taxon>
        <taxon>Glycomycetaceae</taxon>
        <taxon>Glycomyces</taxon>
    </lineage>
</organism>
<evidence type="ECO:0000313" key="3">
    <source>
        <dbReference type="EMBL" id="MBO3735627.1"/>
    </source>
</evidence>
<comment type="caution">
    <text evidence="3">The sequence shown here is derived from an EMBL/GenBank/DDBJ whole genome shotgun (WGS) entry which is preliminary data.</text>
</comment>
<feature type="region of interest" description="Disordered" evidence="1">
    <location>
        <begin position="1"/>
        <end position="24"/>
    </location>
</feature>
<sequence>MTVPPPHPNPYLPPGHPYGPPRPPRMPGLTTTAVVLLWVMVAISTFSALLTLPMVVSESPMLDMLPPDAALLMSIGAVQGVAWAGLRACIAVKIVQRSSTARSAAFIAEGVGMACQLVLAVLLFNTVMPAAPPEGMSVRYNFDCTGLVLPILVICFLSTARSRWWCDR</sequence>
<evidence type="ECO:0008006" key="5">
    <source>
        <dbReference type="Google" id="ProtNLM"/>
    </source>
</evidence>
<keyword evidence="4" id="KW-1185">Reference proteome</keyword>
<dbReference type="Proteomes" id="UP000681341">
    <property type="component" value="Unassembled WGS sequence"/>
</dbReference>
<feature type="transmembrane region" description="Helical" evidence="2">
    <location>
        <begin position="70"/>
        <end position="92"/>
    </location>
</feature>
<gene>
    <name evidence="3" type="ORF">J5V16_22615</name>
</gene>
<name>A0ABS3UA21_9ACTN</name>
<feature type="transmembrane region" description="Helical" evidence="2">
    <location>
        <begin position="140"/>
        <end position="160"/>
    </location>
</feature>
<evidence type="ECO:0000256" key="1">
    <source>
        <dbReference type="SAM" id="MobiDB-lite"/>
    </source>
</evidence>
<dbReference type="RefSeq" id="WP_208499346.1">
    <property type="nucleotide sequence ID" value="NZ_JAGFNP010000016.1"/>
</dbReference>
<accession>A0ABS3UA21</accession>